<dbReference type="AlphaFoldDB" id="A0A5C7B8J6"/>
<sequence length="302" mass="34086">MHSIQIIGTSKTLEFPETAIEFSRDQLLSFSALVFLYQIKAIEYQDLKVKIVYSFLNMVRTADLSKNVNNLISENVNAISKLVDNYFTVERIEGKKVKKIDMLFYTQILPEIKINAKTFYGPTSALFNTLYGEYLQLLNYFTAFSQSGNEQDLDNMVATIYRPKKADYEAAKQSPDYDGDIRIKFNPNQTDDFAKDISKLPFPVKYAVFLFVASSQHFIATNNALDIGGGNTIDLTLLFEVSQTKEANSLGMIGTLYSLAETKVFGTAKDVANQNTYDVLAFLVNQKTQFNNLKSQQSNAKT</sequence>
<protein>
    <submittedName>
        <fullName evidence="1">Uncharacterized protein</fullName>
    </submittedName>
</protein>
<dbReference type="RefSeq" id="WP_147231388.1">
    <property type="nucleotide sequence ID" value="NZ_VOSB01000007.1"/>
</dbReference>
<comment type="caution">
    <text evidence="1">The sequence shown here is derived from an EMBL/GenBank/DDBJ whole genome shotgun (WGS) entry which is preliminary data.</text>
</comment>
<evidence type="ECO:0000313" key="2">
    <source>
        <dbReference type="Proteomes" id="UP000321938"/>
    </source>
</evidence>
<organism evidence="1 2">
    <name type="scientific">Psychroserpens burtonensis</name>
    <dbReference type="NCBI Taxonomy" id="49278"/>
    <lineage>
        <taxon>Bacteria</taxon>
        <taxon>Pseudomonadati</taxon>
        <taxon>Bacteroidota</taxon>
        <taxon>Flavobacteriia</taxon>
        <taxon>Flavobacteriales</taxon>
        <taxon>Flavobacteriaceae</taxon>
        <taxon>Psychroserpens</taxon>
    </lineage>
</organism>
<dbReference type="Proteomes" id="UP000321938">
    <property type="component" value="Unassembled WGS sequence"/>
</dbReference>
<proteinExistence type="predicted"/>
<gene>
    <name evidence="1" type="ORF">ES692_06185</name>
</gene>
<name>A0A5C7B8J6_9FLAO</name>
<keyword evidence="2" id="KW-1185">Reference proteome</keyword>
<dbReference type="EMBL" id="VOSB01000007">
    <property type="protein sequence ID" value="TXE18630.1"/>
    <property type="molecule type" value="Genomic_DNA"/>
</dbReference>
<reference evidence="1 2" key="1">
    <citation type="submission" date="2019-08" db="EMBL/GenBank/DDBJ databases">
        <title>Genome of Psychroserpens burtonensis ACAM 167.</title>
        <authorList>
            <person name="Bowman J.P."/>
        </authorList>
    </citation>
    <scope>NUCLEOTIDE SEQUENCE [LARGE SCALE GENOMIC DNA]</scope>
    <source>
        <strain evidence="1 2">ACAM 167</strain>
    </source>
</reference>
<evidence type="ECO:0000313" key="1">
    <source>
        <dbReference type="EMBL" id="TXE18630.1"/>
    </source>
</evidence>
<dbReference type="OrthoDB" id="1355385at2"/>
<accession>A0A5C7B8J6</accession>